<name>A0A9P0A223_BEMTA</name>
<protein>
    <recommendedName>
        <fullName evidence="1">C2H2-type domain-containing protein</fullName>
    </recommendedName>
</protein>
<dbReference type="Proteomes" id="UP001152759">
    <property type="component" value="Chromosome 1"/>
</dbReference>
<dbReference type="InterPro" id="IPR013087">
    <property type="entry name" value="Znf_C2H2_type"/>
</dbReference>
<evidence type="ECO:0000259" key="1">
    <source>
        <dbReference type="PROSITE" id="PS00028"/>
    </source>
</evidence>
<feature type="domain" description="C2H2-type" evidence="1">
    <location>
        <begin position="36"/>
        <end position="59"/>
    </location>
</feature>
<keyword evidence="3" id="KW-1185">Reference proteome</keyword>
<accession>A0A9P0A223</accession>
<gene>
    <name evidence="2" type="ORF">BEMITA_LOCUS1887</name>
</gene>
<dbReference type="PROSITE" id="PS00028">
    <property type="entry name" value="ZINC_FINGER_C2H2_1"/>
    <property type="match status" value="1"/>
</dbReference>
<organism evidence="2 3">
    <name type="scientific">Bemisia tabaci</name>
    <name type="common">Sweetpotato whitefly</name>
    <name type="synonym">Aleurodes tabaci</name>
    <dbReference type="NCBI Taxonomy" id="7038"/>
    <lineage>
        <taxon>Eukaryota</taxon>
        <taxon>Metazoa</taxon>
        <taxon>Ecdysozoa</taxon>
        <taxon>Arthropoda</taxon>
        <taxon>Hexapoda</taxon>
        <taxon>Insecta</taxon>
        <taxon>Pterygota</taxon>
        <taxon>Neoptera</taxon>
        <taxon>Paraneoptera</taxon>
        <taxon>Hemiptera</taxon>
        <taxon>Sternorrhyncha</taxon>
        <taxon>Aleyrodoidea</taxon>
        <taxon>Aleyrodidae</taxon>
        <taxon>Aleyrodinae</taxon>
        <taxon>Bemisia</taxon>
    </lineage>
</organism>
<dbReference type="EMBL" id="OU963862">
    <property type="protein sequence ID" value="CAH0382335.1"/>
    <property type="molecule type" value="Genomic_DNA"/>
</dbReference>
<proteinExistence type="predicted"/>
<dbReference type="AlphaFoldDB" id="A0A9P0A223"/>
<sequence length="202" mass="22713">MFVCFKCKRSMESLDGLLEHFRRIEKLTATIDPVKCCHKGCSRTFTNQRYFVRHFLKEHSVQNVPNITENEEMDIVSDELGPKLSSCLNTSVNVLCPTLVSQSQEDFEGGCSFDTSVSSDDLKEALGQKVFAFCSSLYSSPGIPLAHAQQTIKSTINLVECINSAYKQNLLNESANVSEETVPNIVSSMKEMTTFDRRRSFE</sequence>
<reference evidence="2" key="1">
    <citation type="submission" date="2021-12" db="EMBL/GenBank/DDBJ databases">
        <authorList>
            <person name="King R."/>
        </authorList>
    </citation>
    <scope>NUCLEOTIDE SEQUENCE</scope>
</reference>
<evidence type="ECO:0000313" key="3">
    <source>
        <dbReference type="Proteomes" id="UP001152759"/>
    </source>
</evidence>
<dbReference type="Gene3D" id="3.30.160.60">
    <property type="entry name" value="Classic Zinc Finger"/>
    <property type="match status" value="1"/>
</dbReference>
<evidence type="ECO:0000313" key="2">
    <source>
        <dbReference type="EMBL" id="CAH0382335.1"/>
    </source>
</evidence>